<evidence type="ECO:0000313" key="3">
    <source>
        <dbReference type="Proteomes" id="UP000566995"/>
    </source>
</evidence>
<dbReference type="Proteomes" id="UP000566995">
    <property type="component" value="Unassembled WGS sequence"/>
</dbReference>
<reference evidence="2 3" key="1">
    <citation type="submission" date="2020-08" db="EMBL/GenBank/DDBJ databases">
        <title>Functional genomics of gut bacteria from endangered species of beetles.</title>
        <authorList>
            <person name="Carlos-Shanley C."/>
        </authorList>
    </citation>
    <scope>NUCLEOTIDE SEQUENCE [LARGE SCALE GENOMIC DNA]</scope>
    <source>
        <strain evidence="2 3">S00179</strain>
    </source>
</reference>
<dbReference type="EMBL" id="JACHLI010000049">
    <property type="protein sequence ID" value="MBB4867822.1"/>
    <property type="molecule type" value="Genomic_DNA"/>
</dbReference>
<dbReference type="RefSeq" id="WP_184597747.1">
    <property type="nucleotide sequence ID" value="NZ_JACHLI010000049.1"/>
</dbReference>
<dbReference type="PROSITE" id="PS51082">
    <property type="entry name" value="WH2"/>
    <property type="match status" value="1"/>
</dbReference>
<gene>
    <name evidence="2" type="ORF">HNP46_006741</name>
</gene>
<comment type="caution">
    <text evidence="2">The sequence shown here is derived from an EMBL/GenBank/DDBJ whole genome shotgun (WGS) entry which is preliminary data.</text>
</comment>
<dbReference type="GO" id="GO:0003779">
    <property type="term" value="F:actin binding"/>
    <property type="evidence" value="ECO:0007669"/>
    <property type="project" value="InterPro"/>
</dbReference>
<proteinExistence type="predicted"/>
<dbReference type="InterPro" id="IPR003124">
    <property type="entry name" value="WH2_dom"/>
</dbReference>
<feature type="domain" description="WH2" evidence="1">
    <location>
        <begin position="17"/>
        <end position="35"/>
    </location>
</feature>
<organism evidence="2 3">
    <name type="scientific">Pseudomonas nitroreducens</name>
    <dbReference type="NCBI Taxonomy" id="46680"/>
    <lineage>
        <taxon>Bacteria</taxon>
        <taxon>Pseudomonadati</taxon>
        <taxon>Pseudomonadota</taxon>
        <taxon>Gammaproteobacteria</taxon>
        <taxon>Pseudomonadales</taxon>
        <taxon>Pseudomonadaceae</taxon>
        <taxon>Pseudomonas</taxon>
    </lineage>
</organism>
<name>A0A7W7KRX4_PSENT</name>
<accession>A0A7W7KRX4</accession>
<evidence type="ECO:0000259" key="1">
    <source>
        <dbReference type="PROSITE" id="PS51082"/>
    </source>
</evidence>
<evidence type="ECO:0000313" key="2">
    <source>
        <dbReference type="EMBL" id="MBB4867822.1"/>
    </source>
</evidence>
<protein>
    <recommendedName>
        <fullName evidence="1">WH2 domain-containing protein</fullName>
    </recommendedName>
</protein>
<dbReference type="AlphaFoldDB" id="A0A7W7KRX4"/>
<sequence>MSQFDFSRYTKSLAAQPSDALLEQIKRDAKRLKKAAGCTHVEALAELAQRAGFANFTDAQRKCAAAPGGPDIRASLPKLPAGVTDMRHISIHEVMATRKKTYIALDARYAAAKQALGSGAAPNAIVDLEVSKTELLNVMALVSDRELDQRTVSTLILHGMRDIAEHFQVPVAQIRFNIRDLGRPLNYEAAAALNAPREEKGIISFENSGDLFDKLGL</sequence>